<keyword evidence="4" id="KW-1133">Transmembrane helix</keyword>
<evidence type="ECO:0000256" key="4">
    <source>
        <dbReference type="ARBA" id="ARBA00022989"/>
    </source>
</evidence>
<evidence type="ECO:0000256" key="7">
    <source>
        <dbReference type="ARBA" id="ARBA00023136"/>
    </source>
</evidence>
<keyword evidence="6" id="KW-0496">Mitochondrion</keyword>
<gene>
    <name evidence="8" type="ORF">BT63DRAFT_370096</name>
</gene>
<reference evidence="8" key="1">
    <citation type="journal article" date="2020" name="Stud. Mycol.">
        <title>101 Dothideomycetes genomes: a test case for predicting lifestyles and emergence of pathogens.</title>
        <authorList>
            <person name="Haridas S."/>
            <person name="Albert R."/>
            <person name="Binder M."/>
            <person name="Bloem J."/>
            <person name="Labutti K."/>
            <person name="Salamov A."/>
            <person name="Andreopoulos B."/>
            <person name="Baker S."/>
            <person name="Barry K."/>
            <person name="Bills G."/>
            <person name="Bluhm B."/>
            <person name="Cannon C."/>
            <person name="Castanera R."/>
            <person name="Culley D."/>
            <person name="Daum C."/>
            <person name="Ezra D."/>
            <person name="Gonzalez J."/>
            <person name="Henrissat B."/>
            <person name="Kuo A."/>
            <person name="Liang C."/>
            <person name="Lipzen A."/>
            <person name="Lutzoni F."/>
            <person name="Magnuson J."/>
            <person name="Mondo S."/>
            <person name="Nolan M."/>
            <person name="Ohm R."/>
            <person name="Pangilinan J."/>
            <person name="Park H.-J."/>
            <person name="Ramirez L."/>
            <person name="Alfaro M."/>
            <person name="Sun H."/>
            <person name="Tritt A."/>
            <person name="Yoshinaga Y."/>
            <person name="Zwiers L.-H."/>
            <person name="Turgeon B."/>
            <person name="Goodwin S."/>
            <person name="Spatafora J."/>
            <person name="Crous P."/>
            <person name="Grigoriev I."/>
        </authorList>
    </citation>
    <scope>NUCLEOTIDE SEQUENCE</scope>
    <source>
        <strain evidence="8">CBS 115976</strain>
    </source>
</reference>
<sequence>MESPNAPEDEKPPHLQAPPYVHHFDTWSLVRDLQSGGFSGDQTVTIMKGVRSILADNMNLATRALVSKSNVENELYLFRAACSELKAEIQNARKAEADRWRSQRAQLQHEVDILGQTLTQEAGSMKDELKGLFDDRKMLTRGEQKKVEAKIQELNYKITVALNSDARSNIESLRWILTRRAILALVIAGGMVIGTLNYSRYMTGVQEAERKKHTADMAAVEHDSVAVQKGSIHGLAEEMLLAPEGVSNG</sequence>
<dbReference type="GO" id="GO:0005739">
    <property type="term" value="C:mitochondrion"/>
    <property type="evidence" value="ECO:0007669"/>
    <property type="project" value="UniProtKB-SubCell"/>
</dbReference>
<proteinExistence type="predicted"/>
<keyword evidence="5" id="KW-0175">Coiled coil</keyword>
<dbReference type="PANTHER" id="PTHR14360">
    <property type="entry name" value="PROTEIN FMP32, MITOCHONDRIAL"/>
    <property type="match status" value="1"/>
</dbReference>
<dbReference type="Pfam" id="PF07798">
    <property type="entry name" value="CCDC90-like"/>
    <property type="match status" value="1"/>
</dbReference>
<evidence type="ECO:0000313" key="8">
    <source>
        <dbReference type="EMBL" id="KAF2672368.1"/>
    </source>
</evidence>
<dbReference type="OrthoDB" id="5424147at2759"/>
<evidence type="ECO:0000256" key="3">
    <source>
        <dbReference type="ARBA" id="ARBA00022692"/>
    </source>
</evidence>
<evidence type="ECO:0008006" key="10">
    <source>
        <dbReference type="Google" id="ProtNLM"/>
    </source>
</evidence>
<dbReference type="PANTHER" id="PTHR14360:SF12">
    <property type="entry name" value="MOZ PROTEIN REPRESENTS A CHROMATIN-ASSOCIATED ACETYLTRANSFERASE"/>
    <property type="match status" value="1"/>
</dbReference>
<keyword evidence="3" id="KW-0812">Transmembrane</keyword>
<evidence type="ECO:0000313" key="9">
    <source>
        <dbReference type="Proteomes" id="UP000799302"/>
    </source>
</evidence>
<dbReference type="AlphaFoldDB" id="A0A6A6UMR2"/>
<protein>
    <recommendedName>
        <fullName evidence="10">DUF1640-domain-containing protein</fullName>
    </recommendedName>
</protein>
<evidence type="ECO:0000256" key="1">
    <source>
        <dbReference type="ARBA" id="ARBA00004173"/>
    </source>
</evidence>
<name>A0A6A6UMR2_9PEZI</name>
<evidence type="ECO:0000256" key="6">
    <source>
        <dbReference type="ARBA" id="ARBA00023128"/>
    </source>
</evidence>
<comment type="subcellular location">
    <subcellularLocation>
        <location evidence="2">Membrane</location>
    </subcellularLocation>
    <subcellularLocation>
        <location evidence="1">Mitochondrion</location>
    </subcellularLocation>
</comment>
<keyword evidence="9" id="KW-1185">Reference proteome</keyword>
<dbReference type="InterPro" id="IPR024461">
    <property type="entry name" value="CCDC90-like"/>
</dbReference>
<dbReference type="EMBL" id="MU004232">
    <property type="protein sequence ID" value="KAF2672368.1"/>
    <property type="molecule type" value="Genomic_DNA"/>
</dbReference>
<dbReference type="Gene3D" id="1.20.5.340">
    <property type="match status" value="1"/>
</dbReference>
<evidence type="ECO:0000256" key="5">
    <source>
        <dbReference type="ARBA" id="ARBA00023054"/>
    </source>
</evidence>
<accession>A0A6A6UMR2</accession>
<organism evidence="8 9">
    <name type="scientific">Microthyrium microscopicum</name>
    <dbReference type="NCBI Taxonomy" id="703497"/>
    <lineage>
        <taxon>Eukaryota</taxon>
        <taxon>Fungi</taxon>
        <taxon>Dikarya</taxon>
        <taxon>Ascomycota</taxon>
        <taxon>Pezizomycotina</taxon>
        <taxon>Dothideomycetes</taxon>
        <taxon>Dothideomycetes incertae sedis</taxon>
        <taxon>Microthyriales</taxon>
        <taxon>Microthyriaceae</taxon>
        <taxon>Microthyrium</taxon>
    </lineage>
</organism>
<evidence type="ECO:0000256" key="2">
    <source>
        <dbReference type="ARBA" id="ARBA00004370"/>
    </source>
</evidence>
<keyword evidence="7" id="KW-0472">Membrane</keyword>
<dbReference type="GO" id="GO:0016020">
    <property type="term" value="C:membrane"/>
    <property type="evidence" value="ECO:0007669"/>
    <property type="project" value="UniProtKB-SubCell"/>
</dbReference>
<dbReference type="Proteomes" id="UP000799302">
    <property type="component" value="Unassembled WGS sequence"/>
</dbReference>